<dbReference type="Pfam" id="PF00557">
    <property type="entry name" value="Peptidase_M24"/>
    <property type="match status" value="1"/>
</dbReference>
<dbReference type="InterPro" id="IPR000994">
    <property type="entry name" value="Pept_M24"/>
</dbReference>
<dbReference type="KEGG" id="mfel:JPM2_6980"/>
<feature type="domain" description="Peptidase M24" evidence="3">
    <location>
        <begin position="130"/>
        <end position="335"/>
    </location>
</feature>
<dbReference type="InterPro" id="IPR036005">
    <property type="entry name" value="Creatinase/aminopeptidase-like"/>
</dbReference>
<proteinExistence type="predicted"/>
<dbReference type="EMBL" id="AP022325">
    <property type="protein sequence ID" value="BBU48005.1"/>
    <property type="molecule type" value="Genomic_DNA"/>
</dbReference>
<dbReference type="Pfam" id="PF01321">
    <property type="entry name" value="Creatinase_N"/>
    <property type="match status" value="1"/>
</dbReference>
<sequence>MNRKKLDEMFTKTGVDALISEAPQTRLWYTGIQTTDGFIVIEKNEATLFVDGRYIEYAQKYAKNVEIVLIQGDAMSQWFKNKNFKKIALEKEYLVKNIQDRIVSLVQPESIEWVSAQELRILKDKEELKLIQKAVDISLEALQELKSFIKPGMTEKEVAAKLNYLMKLKGAEKEGFDEIIATAESSAEPHHHPTDKQIKNNSLLKIDFGAQYKGYTADITRTFIFGDEELATEKEKEILKIVQEAAALGRKHVKPGIKVSEIDNVCREYITQKGYGQYFVHSTGHGLGIDVHELPNVSSRSDYILEPGMIITVEPGIYIPGLGGARIEDDVLVTETSYYVFSRPEETSEKPF</sequence>
<evidence type="ECO:0000256" key="1">
    <source>
        <dbReference type="ARBA" id="ARBA00022723"/>
    </source>
</evidence>
<dbReference type="SUPFAM" id="SSF55920">
    <property type="entry name" value="Creatinase/aminopeptidase"/>
    <property type="match status" value="1"/>
</dbReference>
<dbReference type="PRINTS" id="PR00599">
    <property type="entry name" value="MAPEPTIDASE"/>
</dbReference>
<dbReference type="GO" id="GO:0004177">
    <property type="term" value="F:aminopeptidase activity"/>
    <property type="evidence" value="ECO:0007669"/>
    <property type="project" value="UniProtKB-ARBA"/>
</dbReference>
<dbReference type="Gene3D" id="3.40.350.10">
    <property type="entry name" value="Creatinase/prolidase N-terminal domain"/>
    <property type="match status" value="1"/>
</dbReference>
<accession>A0A809RST4</accession>
<protein>
    <submittedName>
        <fullName evidence="5">Peptidase M24</fullName>
    </submittedName>
</protein>
<name>A0A809RST4_9BACT</name>
<dbReference type="GO" id="GO:0046872">
    <property type="term" value="F:metal ion binding"/>
    <property type="evidence" value="ECO:0007669"/>
    <property type="project" value="UniProtKB-KW"/>
</dbReference>
<dbReference type="InterPro" id="IPR001714">
    <property type="entry name" value="Pept_M24_MAP"/>
</dbReference>
<dbReference type="InterPro" id="IPR050659">
    <property type="entry name" value="Peptidase_M24B"/>
</dbReference>
<dbReference type="InterPro" id="IPR000587">
    <property type="entry name" value="Creatinase_N"/>
</dbReference>
<dbReference type="Proteomes" id="UP000464317">
    <property type="component" value="Chromosome"/>
</dbReference>
<evidence type="ECO:0000313" key="6">
    <source>
        <dbReference type="Proteomes" id="UP000464317"/>
    </source>
</evidence>
<dbReference type="PANTHER" id="PTHR46112:SF3">
    <property type="entry name" value="AMINOPEPTIDASE YPDF"/>
    <property type="match status" value="1"/>
</dbReference>
<evidence type="ECO:0000259" key="3">
    <source>
        <dbReference type="Pfam" id="PF00557"/>
    </source>
</evidence>
<dbReference type="GO" id="GO:0008235">
    <property type="term" value="F:metalloexopeptidase activity"/>
    <property type="evidence" value="ECO:0007669"/>
    <property type="project" value="UniProtKB-ARBA"/>
</dbReference>
<evidence type="ECO:0000313" key="5">
    <source>
        <dbReference type="EMBL" id="BBU48005.1"/>
    </source>
</evidence>
<dbReference type="InterPro" id="IPR029149">
    <property type="entry name" value="Creatin/AminoP/Spt16_N"/>
</dbReference>
<dbReference type="Gene3D" id="3.90.230.10">
    <property type="entry name" value="Creatinase/methionine aminopeptidase superfamily"/>
    <property type="match status" value="1"/>
</dbReference>
<dbReference type="AlphaFoldDB" id="A0A809RST4"/>
<feature type="domain" description="Creatinase N-terminal" evidence="4">
    <location>
        <begin position="3"/>
        <end position="118"/>
    </location>
</feature>
<organism evidence="5 6">
    <name type="scientific">Mycoplasmopsis felis</name>
    <dbReference type="NCBI Taxonomy" id="33923"/>
    <lineage>
        <taxon>Bacteria</taxon>
        <taxon>Bacillati</taxon>
        <taxon>Mycoplasmatota</taxon>
        <taxon>Mycoplasmoidales</taxon>
        <taxon>Metamycoplasmataceae</taxon>
        <taxon>Mycoplasmopsis</taxon>
    </lineage>
</organism>
<gene>
    <name evidence="5" type="primary">pepQ</name>
    <name evidence="5" type="ORF">JPM2_6980</name>
</gene>
<dbReference type="RefSeq" id="WP_161553388.1">
    <property type="nucleotide sequence ID" value="NZ_AP022325.1"/>
</dbReference>
<keyword evidence="6" id="KW-1185">Reference proteome</keyword>
<dbReference type="SUPFAM" id="SSF53092">
    <property type="entry name" value="Creatinase/prolidase N-terminal domain"/>
    <property type="match status" value="1"/>
</dbReference>
<dbReference type="PANTHER" id="PTHR46112">
    <property type="entry name" value="AMINOPEPTIDASE"/>
    <property type="match status" value="1"/>
</dbReference>
<evidence type="ECO:0000256" key="2">
    <source>
        <dbReference type="ARBA" id="ARBA00022801"/>
    </source>
</evidence>
<dbReference type="InterPro" id="IPR001131">
    <property type="entry name" value="Peptidase_M24B_aminopep-P_CS"/>
</dbReference>
<dbReference type="CDD" id="cd01092">
    <property type="entry name" value="APP-like"/>
    <property type="match status" value="1"/>
</dbReference>
<keyword evidence="2" id="KW-0378">Hydrolase</keyword>
<reference evidence="5 6" key="1">
    <citation type="submission" date="2020-01" db="EMBL/GenBank/DDBJ databases">
        <title>Complete genome sequence of Mycoplasma felis strain Myco-2.</title>
        <authorList>
            <person name="Kinoshita Y."/>
            <person name="Niwa H."/>
            <person name="Uchida-Fujii E."/>
            <person name="Nukada T."/>
        </authorList>
    </citation>
    <scope>NUCLEOTIDE SEQUENCE [LARGE SCALE GENOMIC DNA]</scope>
    <source>
        <strain evidence="5 6">Myco-2</strain>
    </source>
</reference>
<dbReference type="PROSITE" id="PS00491">
    <property type="entry name" value="PROLINE_PEPTIDASE"/>
    <property type="match status" value="1"/>
</dbReference>
<keyword evidence="1" id="KW-0479">Metal-binding</keyword>
<evidence type="ECO:0000259" key="4">
    <source>
        <dbReference type="Pfam" id="PF01321"/>
    </source>
</evidence>